<comment type="subcellular location">
    <subcellularLocation>
        <location evidence="1">Nucleus</location>
    </subcellularLocation>
</comment>
<accession>A0AA86SZU0</accession>
<dbReference type="PANTHER" id="PTHR33345">
    <property type="entry name" value="ADAPTER PROTEIN, PUTATIVE-RELATED"/>
    <property type="match status" value="1"/>
</dbReference>
<evidence type="ECO:0000256" key="2">
    <source>
        <dbReference type="ARBA" id="ARBA00022723"/>
    </source>
</evidence>
<feature type="domain" description="Oberon-like PHD finger" evidence="6">
    <location>
        <begin position="132"/>
        <end position="204"/>
    </location>
</feature>
<gene>
    <name evidence="7" type="ORF">AYBTSS11_LOCUS23705</name>
</gene>
<dbReference type="Gramene" id="rna-AYBTSS11_LOCUS23705">
    <property type="protein sequence ID" value="CAJ1971703.1"/>
    <property type="gene ID" value="gene-AYBTSS11_LOCUS23705"/>
</dbReference>
<keyword evidence="4" id="KW-0862">Zinc</keyword>
<dbReference type="InterPro" id="IPR032881">
    <property type="entry name" value="Oberon-like_PHD"/>
</dbReference>
<dbReference type="GO" id="GO:0005634">
    <property type="term" value="C:nucleus"/>
    <property type="evidence" value="ECO:0007669"/>
    <property type="project" value="UniProtKB-SubCell"/>
</dbReference>
<reference evidence="7" key="1">
    <citation type="submission" date="2023-10" db="EMBL/GenBank/DDBJ databases">
        <authorList>
            <person name="Domelevo Entfellner J.-B."/>
        </authorList>
    </citation>
    <scope>NUCLEOTIDE SEQUENCE</scope>
</reference>
<keyword evidence="3" id="KW-0863">Zinc-finger</keyword>
<proteinExistence type="predicted"/>
<dbReference type="AlphaFoldDB" id="A0AA86SZU0"/>
<protein>
    <recommendedName>
        <fullName evidence="6">Oberon-like PHD finger domain-containing protein</fullName>
    </recommendedName>
</protein>
<evidence type="ECO:0000313" key="7">
    <source>
        <dbReference type="EMBL" id="CAJ1971703.1"/>
    </source>
</evidence>
<evidence type="ECO:0000256" key="4">
    <source>
        <dbReference type="ARBA" id="ARBA00022833"/>
    </source>
</evidence>
<keyword evidence="8" id="KW-1185">Reference proteome</keyword>
<dbReference type="EMBL" id="OY731405">
    <property type="protein sequence ID" value="CAJ1971703.1"/>
    <property type="molecule type" value="Genomic_DNA"/>
</dbReference>
<keyword evidence="5" id="KW-0539">Nucleus</keyword>
<evidence type="ECO:0000256" key="1">
    <source>
        <dbReference type="ARBA" id="ARBA00004123"/>
    </source>
</evidence>
<evidence type="ECO:0000256" key="3">
    <source>
        <dbReference type="ARBA" id="ARBA00022771"/>
    </source>
</evidence>
<name>A0AA86SZU0_9FABA</name>
<dbReference type="Proteomes" id="UP001189624">
    <property type="component" value="Chromosome 8"/>
</dbReference>
<keyword evidence="2" id="KW-0479">Metal-binding</keyword>
<dbReference type="Pfam" id="PF07227">
    <property type="entry name" value="PHD_Oberon"/>
    <property type="match status" value="1"/>
</dbReference>
<organism evidence="7 8">
    <name type="scientific">Sphenostylis stenocarpa</name>
    <dbReference type="NCBI Taxonomy" id="92480"/>
    <lineage>
        <taxon>Eukaryota</taxon>
        <taxon>Viridiplantae</taxon>
        <taxon>Streptophyta</taxon>
        <taxon>Embryophyta</taxon>
        <taxon>Tracheophyta</taxon>
        <taxon>Spermatophyta</taxon>
        <taxon>Magnoliopsida</taxon>
        <taxon>eudicotyledons</taxon>
        <taxon>Gunneridae</taxon>
        <taxon>Pentapetalae</taxon>
        <taxon>rosids</taxon>
        <taxon>fabids</taxon>
        <taxon>Fabales</taxon>
        <taxon>Fabaceae</taxon>
        <taxon>Papilionoideae</taxon>
        <taxon>50 kb inversion clade</taxon>
        <taxon>NPAAA clade</taxon>
        <taxon>indigoferoid/millettioid clade</taxon>
        <taxon>Phaseoleae</taxon>
        <taxon>Sphenostylis</taxon>
    </lineage>
</organism>
<dbReference type="PANTHER" id="PTHR33345:SF6">
    <property type="entry name" value="OS03G0747200 PROTEIN"/>
    <property type="match status" value="1"/>
</dbReference>
<evidence type="ECO:0000256" key="5">
    <source>
        <dbReference type="ARBA" id="ARBA00023242"/>
    </source>
</evidence>
<evidence type="ECO:0000259" key="6">
    <source>
        <dbReference type="Pfam" id="PF07227"/>
    </source>
</evidence>
<sequence length="294" mass="33010">MLCVHGSKAFVHHASTQPICKHFERDRTTCLDQRMKESSSGLFFSDASYILWSNVIFRLKSTYAAIARHFMCAFTIPWLLSTMLLQVHIKVLIIPHEVLPLPTPAIPLLQIAQEPYNSNGKRCKANNDKCPMPTESLSGHVCHIECSLRSFLDVRVGGNIGLDGEYHCRRCSGTTDMISHVYNLLQTCKTTNLDQEILKKILNLGAFLVRGSGRKVANELLAQIDRATLFRQLKRDRKPMQMQVVKPNLPASGPVPGSESSCGQFSKHHPFPARPVFRCVYLFPLLPVALTVNQ</sequence>
<evidence type="ECO:0000313" key="8">
    <source>
        <dbReference type="Proteomes" id="UP001189624"/>
    </source>
</evidence>
<dbReference type="GO" id="GO:0008270">
    <property type="term" value="F:zinc ion binding"/>
    <property type="evidence" value="ECO:0007669"/>
    <property type="project" value="UniProtKB-KW"/>
</dbReference>